<dbReference type="GO" id="GO:0000155">
    <property type="term" value="F:phosphorelay sensor kinase activity"/>
    <property type="evidence" value="ECO:0007669"/>
    <property type="project" value="InterPro"/>
</dbReference>
<evidence type="ECO:0000256" key="9">
    <source>
        <dbReference type="SAM" id="Phobius"/>
    </source>
</evidence>
<evidence type="ECO:0000313" key="13">
    <source>
        <dbReference type="EMBL" id="GII97382.1"/>
    </source>
</evidence>
<feature type="domain" description="Histidine kinase/HSP90-like ATPase" evidence="10">
    <location>
        <begin position="312"/>
        <end position="399"/>
    </location>
</feature>
<dbReference type="InterPro" id="IPR011712">
    <property type="entry name" value="Sig_transdc_His_kin_sub3_dim/P"/>
</dbReference>
<evidence type="ECO:0000256" key="3">
    <source>
        <dbReference type="ARBA" id="ARBA00022553"/>
    </source>
</evidence>
<keyword evidence="9" id="KW-0472">Membrane</keyword>
<evidence type="ECO:0000256" key="8">
    <source>
        <dbReference type="ARBA" id="ARBA00023012"/>
    </source>
</evidence>
<evidence type="ECO:0000256" key="5">
    <source>
        <dbReference type="ARBA" id="ARBA00022741"/>
    </source>
</evidence>
<dbReference type="InterPro" id="IPR050482">
    <property type="entry name" value="Sensor_HK_TwoCompSys"/>
</dbReference>
<evidence type="ECO:0000256" key="2">
    <source>
        <dbReference type="ARBA" id="ARBA00012438"/>
    </source>
</evidence>
<evidence type="ECO:0000313" key="14">
    <source>
        <dbReference type="Proteomes" id="UP000606172"/>
    </source>
</evidence>
<dbReference type="InterPro" id="IPR003594">
    <property type="entry name" value="HATPase_dom"/>
</dbReference>
<dbReference type="GO" id="GO:0005524">
    <property type="term" value="F:ATP binding"/>
    <property type="evidence" value="ECO:0007669"/>
    <property type="project" value="UniProtKB-KW"/>
</dbReference>
<dbReference type="Pfam" id="PF02518">
    <property type="entry name" value="HATPase_c"/>
    <property type="match status" value="1"/>
</dbReference>
<accession>A0A919VC98</accession>
<dbReference type="Pfam" id="PF07730">
    <property type="entry name" value="HisKA_3"/>
    <property type="match status" value="1"/>
</dbReference>
<evidence type="ECO:0000259" key="12">
    <source>
        <dbReference type="Pfam" id="PF23539"/>
    </source>
</evidence>
<evidence type="ECO:0000256" key="4">
    <source>
        <dbReference type="ARBA" id="ARBA00022679"/>
    </source>
</evidence>
<keyword evidence="6" id="KW-0418">Kinase</keyword>
<keyword evidence="4" id="KW-0808">Transferase</keyword>
<keyword evidence="3" id="KW-0597">Phosphoprotein</keyword>
<name>A0A919VC98_9ACTN</name>
<comment type="caution">
    <text evidence="13">The sequence shown here is derived from an EMBL/GenBank/DDBJ whole genome shotgun (WGS) entry which is preliminary data.</text>
</comment>
<dbReference type="SUPFAM" id="SSF55874">
    <property type="entry name" value="ATPase domain of HSP90 chaperone/DNA topoisomerase II/histidine kinase"/>
    <property type="match status" value="1"/>
</dbReference>
<sequence length="404" mass="42511">MVLGLLYAGPLVTTSAFEPVLAHMRRLIRRPRVRDGLFLGAMTVLGLLVWAAEGVPPALERVPMSAVLLLGQTLPLHWRRSHPWTVLTVVTCAHVLHEVATMPFAGYSEGMFAVVAGYFVARYGGSRTFAAVPVVALAVVGPPLLLDRLGPAPDVLTVVMVVGVSVGVWMLGESHRRVHAHAGRLAEIAARLRAEQDRSARRAVAAERAGIARDLHDLVAHHISAISMQAKAGAEALPDDPGLHAIGVQADRALEEMRRLVGLLSASADSADGGASPSLRHLDRLVATAEAAGCEVRLGSGGTPGDISAAVQVTAYRIVQEALTNVLKHAGPTTVDIDVRQEPRTLTLSVTNGPPAARHSSLPGSGLGLIGMRERAALFAGTLEAGPTVAGGWRVEAVLTWEES</sequence>
<dbReference type="InterPro" id="IPR036890">
    <property type="entry name" value="HATPase_C_sf"/>
</dbReference>
<dbReference type="CDD" id="cd16917">
    <property type="entry name" value="HATPase_UhpB-NarQ-NarX-like"/>
    <property type="match status" value="1"/>
</dbReference>
<feature type="transmembrane region" description="Helical" evidence="9">
    <location>
        <begin position="104"/>
        <end position="121"/>
    </location>
</feature>
<dbReference type="GO" id="GO:0016020">
    <property type="term" value="C:membrane"/>
    <property type="evidence" value="ECO:0007669"/>
    <property type="project" value="InterPro"/>
</dbReference>
<evidence type="ECO:0000256" key="7">
    <source>
        <dbReference type="ARBA" id="ARBA00022840"/>
    </source>
</evidence>
<evidence type="ECO:0000259" key="10">
    <source>
        <dbReference type="Pfam" id="PF02518"/>
    </source>
</evidence>
<evidence type="ECO:0000256" key="1">
    <source>
        <dbReference type="ARBA" id="ARBA00000085"/>
    </source>
</evidence>
<organism evidence="13 14">
    <name type="scientific">Sinosporangium siamense</name>
    <dbReference type="NCBI Taxonomy" id="1367973"/>
    <lineage>
        <taxon>Bacteria</taxon>
        <taxon>Bacillati</taxon>
        <taxon>Actinomycetota</taxon>
        <taxon>Actinomycetes</taxon>
        <taxon>Streptosporangiales</taxon>
        <taxon>Streptosporangiaceae</taxon>
        <taxon>Sinosporangium</taxon>
    </lineage>
</organism>
<keyword evidence="9" id="KW-1133">Transmembrane helix</keyword>
<feature type="transmembrane region" description="Helical" evidence="9">
    <location>
        <begin position="128"/>
        <end position="146"/>
    </location>
</feature>
<comment type="catalytic activity">
    <reaction evidence="1">
        <text>ATP + protein L-histidine = ADP + protein N-phospho-L-histidine.</text>
        <dbReference type="EC" id="2.7.13.3"/>
    </reaction>
</comment>
<dbReference type="GO" id="GO:0046983">
    <property type="term" value="F:protein dimerization activity"/>
    <property type="evidence" value="ECO:0007669"/>
    <property type="project" value="InterPro"/>
</dbReference>
<dbReference type="Gene3D" id="3.30.565.10">
    <property type="entry name" value="Histidine kinase-like ATPase, C-terminal domain"/>
    <property type="match status" value="1"/>
</dbReference>
<feature type="domain" description="DUF7134" evidence="12">
    <location>
        <begin position="27"/>
        <end position="177"/>
    </location>
</feature>
<evidence type="ECO:0000256" key="6">
    <source>
        <dbReference type="ARBA" id="ARBA00022777"/>
    </source>
</evidence>
<keyword evidence="9" id="KW-0812">Transmembrane</keyword>
<dbReference type="EMBL" id="BOOW01000058">
    <property type="protein sequence ID" value="GII97382.1"/>
    <property type="molecule type" value="Genomic_DNA"/>
</dbReference>
<evidence type="ECO:0000259" key="11">
    <source>
        <dbReference type="Pfam" id="PF07730"/>
    </source>
</evidence>
<gene>
    <name evidence="13" type="ORF">Ssi02_76130</name>
</gene>
<dbReference type="Pfam" id="PF23539">
    <property type="entry name" value="DUF7134"/>
    <property type="match status" value="1"/>
</dbReference>
<feature type="transmembrane region" description="Helical" evidence="9">
    <location>
        <begin position="36"/>
        <end position="52"/>
    </location>
</feature>
<dbReference type="InterPro" id="IPR055558">
    <property type="entry name" value="DUF7134"/>
</dbReference>
<feature type="domain" description="Signal transduction histidine kinase subgroup 3 dimerisation and phosphoacceptor" evidence="11">
    <location>
        <begin position="207"/>
        <end position="265"/>
    </location>
</feature>
<feature type="transmembrane region" description="Helical" evidence="9">
    <location>
        <begin position="152"/>
        <end position="171"/>
    </location>
</feature>
<keyword evidence="5" id="KW-0547">Nucleotide-binding</keyword>
<dbReference type="AlphaFoldDB" id="A0A919VC98"/>
<dbReference type="Proteomes" id="UP000606172">
    <property type="component" value="Unassembled WGS sequence"/>
</dbReference>
<dbReference type="PANTHER" id="PTHR24421:SF10">
    <property type="entry name" value="NITRATE_NITRITE SENSOR PROTEIN NARQ"/>
    <property type="match status" value="1"/>
</dbReference>
<proteinExistence type="predicted"/>
<keyword evidence="7" id="KW-0067">ATP-binding</keyword>
<dbReference type="PANTHER" id="PTHR24421">
    <property type="entry name" value="NITRATE/NITRITE SENSOR PROTEIN NARX-RELATED"/>
    <property type="match status" value="1"/>
</dbReference>
<feature type="transmembrane region" description="Helical" evidence="9">
    <location>
        <begin position="6"/>
        <end position="24"/>
    </location>
</feature>
<keyword evidence="8" id="KW-0902">Two-component regulatory system</keyword>
<dbReference type="Gene3D" id="1.20.5.1930">
    <property type="match status" value="1"/>
</dbReference>
<reference evidence="13" key="1">
    <citation type="submission" date="2021-01" db="EMBL/GenBank/DDBJ databases">
        <title>Whole genome shotgun sequence of Sinosporangium siamense NBRC 109515.</title>
        <authorList>
            <person name="Komaki H."/>
            <person name="Tamura T."/>
        </authorList>
    </citation>
    <scope>NUCLEOTIDE SEQUENCE</scope>
    <source>
        <strain evidence="13">NBRC 109515</strain>
    </source>
</reference>
<dbReference type="EC" id="2.7.13.3" evidence="2"/>
<keyword evidence="14" id="KW-1185">Reference proteome</keyword>
<protein>
    <recommendedName>
        <fullName evidence="2">histidine kinase</fullName>
        <ecNumber evidence="2">2.7.13.3</ecNumber>
    </recommendedName>
</protein>